<sequence length="121" mass="13297">MKKLNKISRCMLKGKDKIRFLGILFFLFCSKTTVLADDDNKIANSKFGTGFINLANDASAFLLVASPIVGGVCALYFLIRKNAADEQDQKKWNQRLIITGICVIGAVLVTGTINVVTSYFV</sequence>
<dbReference type="EMBL" id="AP023367">
    <property type="protein sequence ID" value="BCJ93534.1"/>
    <property type="molecule type" value="Genomic_DNA"/>
</dbReference>
<reference evidence="1 2" key="1">
    <citation type="journal article" date="2016" name="Int. J. Syst. Evol. Microbiol.">
        <title>Descriptions of Anaerotaenia torta gen. nov., sp. nov. and Anaerocolumna cellulosilytica gen. nov., sp. nov. isolated from a methanogenic reactor of cattle waste.</title>
        <authorList>
            <person name="Uek A."/>
            <person name="Ohtaki Y."/>
            <person name="Kaku N."/>
            <person name="Ueki K."/>
        </authorList>
    </citation>
    <scope>NUCLEOTIDE SEQUENCE [LARGE SCALE GENOMIC DNA]</scope>
    <source>
        <strain evidence="1 2">SN021</strain>
    </source>
</reference>
<proteinExistence type="predicted"/>
<dbReference type="Proteomes" id="UP000515561">
    <property type="component" value="Chromosome"/>
</dbReference>
<gene>
    <name evidence="1" type="ORF">acsn021_11030</name>
</gene>
<dbReference type="RefSeq" id="WP_184090870.1">
    <property type="nucleotide sequence ID" value="NZ_AP023367.1"/>
</dbReference>
<organism evidence="1 2">
    <name type="scientific">Anaerocolumna cellulosilytica</name>
    <dbReference type="NCBI Taxonomy" id="433286"/>
    <lineage>
        <taxon>Bacteria</taxon>
        <taxon>Bacillati</taxon>
        <taxon>Bacillota</taxon>
        <taxon>Clostridia</taxon>
        <taxon>Lachnospirales</taxon>
        <taxon>Lachnospiraceae</taxon>
        <taxon>Anaerocolumna</taxon>
    </lineage>
</organism>
<evidence type="ECO:0000313" key="2">
    <source>
        <dbReference type="Proteomes" id="UP000515561"/>
    </source>
</evidence>
<dbReference type="AlphaFoldDB" id="A0A6S6QSE4"/>
<accession>A0A6S6QSE4</accession>
<name>A0A6S6QSE4_9FIRM</name>
<dbReference type="KEGG" id="acel:acsn021_11030"/>
<keyword evidence="2" id="KW-1185">Reference proteome</keyword>
<protein>
    <submittedName>
        <fullName evidence="1">Uncharacterized protein</fullName>
    </submittedName>
</protein>
<evidence type="ECO:0000313" key="1">
    <source>
        <dbReference type="EMBL" id="BCJ93534.1"/>
    </source>
</evidence>